<dbReference type="InterPro" id="IPR008978">
    <property type="entry name" value="HSP20-like_chaperone"/>
</dbReference>
<keyword evidence="5" id="KW-0378">Hydrolase</keyword>
<gene>
    <name evidence="5" type="primary">G4ZHR2</name>
</gene>
<dbReference type="EMBL" id="LR725098">
    <property type="protein sequence ID" value="VWO95779.1"/>
    <property type="molecule type" value="Genomic_DNA"/>
</dbReference>
<dbReference type="AlphaFoldDB" id="A0A5K1JV20"/>
<feature type="domain" description="SHSP" evidence="4">
    <location>
        <begin position="338"/>
        <end position="457"/>
    </location>
</feature>
<evidence type="ECO:0000256" key="1">
    <source>
        <dbReference type="PROSITE-ProRule" id="PRU00285"/>
    </source>
</evidence>
<name>A0A5K1JV20_9APHY</name>
<dbReference type="Pfam" id="PF00011">
    <property type="entry name" value="HSP20"/>
    <property type="match status" value="1"/>
</dbReference>
<dbReference type="SUPFAM" id="SSF49764">
    <property type="entry name" value="HSP20-like chaperones"/>
    <property type="match status" value="1"/>
</dbReference>
<dbReference type="GO" id="GO:0033946">
    <property type="term" value="F:xyloglucan-specific endo-beta-1,4-glucanase activity"/>
    <property type="evidence" value="ECO:0007669"/>
    <property type="project" value="UniProtKB-EC"/>
</dbReference>
<feature type="region of interest" description="Disordered" evidence="3">
    <location>
        <begin position="105"/>
        <end position="247"/>
    </location>
</feature>
<feature type="region of interest" description="Disordered" evidence="3">
    <location>
        <begin position="441"/>
        <end position="460"/>
    </location>
</feature>
<feature type="compositionally biased region" description="Low complexity" evidence="3">
    <location>
        <begin position="207"/>
        <end position="216"/>
    </location>
</feature>
<keyword evidence="5" id="KW-0326">Glycosidase</keyword>
<feature type="compositionally biased region" description="Low complexity" evidence="3">
    <location>
        <begin position="142"/>
        <end position="158"/>
    </location>
</feature>
<accession>A0A5K1JV20</accession>
<protein>
    <submittedName>
        <fullName evidence="5">Xyloglucan-specific endo-beta-1,4-glucanase 1 (GH12 protein XEG1))</fullName>
        <ecNumber evidence="5">3.2.1.151</ecNumber>
    </submittedName>
</protein>
<dbReference type="CDD" id="cd06464">
    <property type="entry name" value="ACD_sHsps-like"/>
    <property type="match status" value="1"/>
</dbReference>
<evidence type="ECO:0000313" key="5">
    <source>
        <dbReference type="EMBL" id="VWO95779.1"/>
    </source>
</evidence>
<evidence type="ECO:0000256" key="2">
    <source>
        <dbReference type="RuleBase" id="RU003616"/>
    </source>
</evidence>
<evidence type="ECO:0000259" key="4">
    <source>
        <dbReference type="PROSITE" id="PS01031"/>
    </source>
</evidence>
<reference evidence="5" key="1">
    <citation type="submission" date="2019-10" db="EMBL/GenBank/DDBJ databases">
        <authorList>
            <person name="Nor Muhammad N."/>
        </authorList>
    </citation>
    <scope>NUCLEOTIDE SEQUENCE</scope>
</reference>
<feature type="compositionally biased region" description="Gly residues" evidence="3">
    <location>
        <begin position="194"/>
        <end position="206"/>
    </location>
</feature>
<proteinExistence type="inferred from homology"/>
<evidence type="ECO:0000256" key="3">
    <source>
        <dbReference type="SAM" id="MobiDB-lite"/>
    </source>
</evidence>
<organism evidence="5">
    <name type="scientific">Ganoderma boninense</name>
    <dbReference type="NCBI Taxonomy" id="34458"/>
    <lineage>
        <taxon>Eukaryota</taxon>
        <taxon>Fungi</taxon>
        <taxon>Dikarya</taxon>
        <taxon>Basidiomycota</taxon>
        <taxon>Agaricomycotina</taxon>
        <taxon>Agaricomycetes</taxon>
        <taxon>Polyporales</taxon>
        <taxon>Polyporaceae</taxon>
        <taxon>Ganoderma</taxon>
    </lineage>
</organism>
<dbReference type="InterPro" id="IPR002068">
    <property type="entry name" value="A-crystallin/Hsp20_dom"/>
</dbReference>
<feature type="compositionally biased region" description="Low complexity" evidence="3">
    <location>
        <begin position="65"/>
        <end position="85"/>
    </location>
</feature>
<dbReference type="EC" id="3.2.1.151" evidence="5"/>
<sequence length="460" mass="47732">MAFPYQQYVEYSNPATPRVFSNNNSNLKTLNLNLNRSRPLSFSSTSCPLRFFSTPSLQRRKSTKSSNSNSSTSNLSPSAPTSTSAPPAPQYRFETMTEEDFIQANATGERPSSGSSSRGGGSGNARRAVSKPPPLHVDTSRRASSSAAASPGPASAPGLGLGPGTGGRVPHARTKAHAQSLSAHPYLRRPQSGSGPGTGAGAGAGVAAGPSGQPQQRALAPVRSARPVSELQSAQTGVGGVSASHTGGALPTVGTPMGVSCPASSSWREGLQLGLSAGHQPQLQAGMGISFPAQVDADATTAAVGGSAGATPQAADAEHDLSASHNLVLPFTLEPVRPRRYGIRADVHFSTEENVITAMFELPGVKRTDLRITMSVCPFSRVRQVTVAGVSRGTLPVQGHQVRERKFGEFFRTLAVPPETKPEDVSVLLEDGILTLKIPGGAPAHMEQPQDIPIPIPASH</sequence>
<dbReference type="PROSITE" id="PS01031">
    <property type="entry name" value="SHSP"/>
    <property type="match status" value="1"/>
</dbReference>
<feature type="region of interest" description="Disordered" evidence="3">
    <location>
        <begin position="53"/>
        <end position="89"/>
    </location>
</feature>
<comment type="similarity">
    <text evidence="1 2">Belongs to the small heat shock protein (HSP20) family.</text>
</comment>
<dbReference type="Gene3D" id="2.60.40.790">
    <property type="match status" value="1"/>
</dbReference>